<name>A4U3L9_9PROT</name>
<dbReference type="InterPro" id="IPR036388">
    <property type="entry name" value="WH-like_DNA-bd_sf"/>
</dbReference>
<dbReference type="InterPro" id="IPR053924">
    <property type="entry name" value="RecX_HTH_2nd"/>
</dbReference>
<dbReference type="PANTHER" id="PTHR33602:SF1">
    <property type="entry name" value="REGULATORY PROTEIN RECX FAMILY PROTEIN"/>
    <property type="match status" value="1"/>
</dbReference>
<dbReference type="RefSeq" id="WP_106003448.1">
    <property type="nucleotide sequence ID" value="NZ_CP027527.1"/>
</dbReference>
<comment type="function">
    <text evidence="5">Modulates RecA activity.</text>
</comment>
<evidence type="ECO:0000256" key="4">
    <source>
        <dbReference type="ARBA" id="ARBA00022490"/>
    </source>
</evidence>
<dbReference type="HAMAP" id="MF_01114">
    <property type="entry name" value="RecX"/>
    <property type="match status" value="1"/>
</dbReference>
<dbReference type="InterPro" id="IPR003783">
    <property type="entry name" value="Regulatory_RecX"/>
</dbReference>
<evidence type="ECO:0000313" key="7">
    <source>
        <dbReference type="EMBL" id="CAM77476.1"/>
    </source>
</evidence>
<organism evidence="7">
    <name type="scientific">Magnetospirillum gryphiswaldense</name>
    <dbReference type="NCBI Taxonomy" id="55518"/>
    <lineage>
        <taxon>Bacteria</taxon>
        <taxon>Pseudomonadati</taxon>
        <taxon>Pseudomonadota</taxon>
        <taxon>Alphaproteobacteria</taxon>
        <taxon>Rhodospirillales</taxon>
        <taxon>Rhodospirillaceae</taxon>
        <taxon>Magnetospirillum</taxon>
    </lineage>
</organism>
<dbReference type="Gene3D" id="1.10.10.10">
    <property type="entry name" value="Winged helix-like DNA-binding domain superfamily/Winged helix DNA-binding domain"/>
    <property type="match status" value="1"/>
</dbReference>
<comment type="subcellular location">
    <subcellularLocation>
        <location evidence="1 5">Cytoplasm</location>
    </subcellularLocation>
</comment>
<reference evidence="7" key="1">
    <citation type="journal article" date="2007" name="J. Bacteriol.">
        <title>Comparative genome analysis of four magnetotactic bacteria reveals a complex set of group-specific genes implicated in magnetosome biomineralization and function.</title>
        <authorList>
            <person name="Richter M."/>
            <person name="Kube M."/>
            <person name="Bazylinski D.A."/>
            <person name="Lombardot T."/>
            <person name="Gloeckner F.O."/>
            <person name="Reinhardt R."/>
            <person name="Schueler D."/>
        </authorList>
    </citation>
    <scope>NUCLEOTIDE SEQUENCE</scope>
    <source>
        <strain evidence="7">MSR-1</strain>
    </source>
</reference>
<feature type="domain" description="RecX second three-helical" evidence="6">
    <location>
        <begin position="73"/>
        <end position="113"/>
    </location>
</feature>
<dbReference type="PANTHER" id="PTHR33602">
    <property type="entry name" value="REGULATORY PROTEIN RECX FAMILY PROTEIN"/>
    <property type="match status" value="1"/>
</dbReference>
<dbReference type="AlphaFoldDB" id="A4U3L9"/>
<evidence type="ECO:0000256" key="5">
    <source>
        <dbReference type="HAMAP-Rule" id="MF_01114"/>
    </source>
</evidence>
<dbReference type="EMBL" id="CU459003">
    <property type="protein sequence ID" value="CAM77476.1"/>
    <property type="molecule type" value="Genomic_DNA"/>
</dbReference>
<dbReference type="GO" id="GO:0005737">
    <property type="term" value="C:cytoplasm"/>
    <property type="evidence" value="ECO:0007669"/>
    <property type="project" value="UniProtKB-SubCell"/>
</dbReference>
<sequence length="185" mass="20417">MAATRIPTRITPQYLENAALHYLERFAASSAGLRRVLLRKVDRSVAHWGGERADHLAAVDAVIVKLTNLGYLNDQAFAEMKTRSLHRQGKGSRAIRATLAAKGVDSELAEQAMETLTEEHAQPDLAAAIKLARKRRLGPFRLPEKRAEMRAKDMAALARAGFDFDTARRVIDADSVDGLEELLTS</sequence>
<protein>
    <recommendedName>
        <fullName evidence="3 5">Regulatory protein RecX</fullName>
    </recommendedName>
</protein>
<gene>
    <name evidence="5" type="primary">recX</name>
    <name evidence="7" type="ORF">MGR_0180</name>
</gene>
<proteinExistence type="inferred from homology"/>
<accession>A4U3L9</accession>
<dbReference type="GO" id="GO:0006282">
    <property type="term" value="P:regulation of DNA repair"/>
    <property type="evidence" value="ECO:0007669"/>
    <property type="project" value="UniProtKB-UniRule"/>
</dbReference>
<evidence type="ECO:0000256" key="2">
    <source>
        <dbReference type="ARBA" id="ARBA00009695"/>
    </source>
</evidence>
<evidence type="ECO:0000256" key="3">
    <source>
        <dbReference type="ARBA" id="ARBA00018111"/>
    </source>
</evidence>
<keyword evidence="4 5" id="KW-0963">Cytoplasm</keyword>
<dbReference type="Pfam" id="PF02631">
    <property type="entry name" value="RecX_HTH2"/>
    <property type="match status" value="1"/>
</dbReference>
<comment type="similarity">
    <text evidence="2 5">Belongs to the RecX family.</text>
</comment>
<evidence type="ECO:0000259" key="6">
    <source>
        <dbReference type="Pfam" id="PF02631"/>
    </source>
</evidence>
<evidence type="ECO:0000256" key="1">
    <source>
        <dbReference type="ARBA" id="ARBA00004496"/>
    </source>
</evidence>